<proteinExistence type="predicted"/>
<feature type="domain" description="Reverse transcriptase Ty1/copia-type" evidence="1">
    <location>
        <begin position="31"/>
        <end position="109"/>
    </location>
</feature>
<gene>
    <name evidence="2" type="ORF">Sradi_3269800</name>
</gene>
<dbReference type="Pfam" id="PF07727">
    <property type="entry name" value="RVT_2"/>
    <property type="match status" value="1"/>
</dbReference>
<reference evidence="2" key="1">
    <citation type="submission" date="2020-06" db="EMBL/GenBank/DDBJ databases">
        <authorList>
            <person name="Li T."/>
            <person name="Hu X."/>
            <person name="Zhang T."/>
            <person name="Song X."/>
            <person name="Zhang H."/>
            <person name="Dai N."/>
            <person name="Sheng W."/>
            <person name="Hou X."/>
            <person name="Wei L."/>
        </authorList>
    </citation>
    <scope>NUCLEOTIDE SEQUENCE</scope>
    <source>
        <strain evidence="2">G02</strain>
        <tissue evidence="2">Leaf</tissue>
    </source>
</reference>
<organism evidence="2">
    <name type="scientific">Sesamum radiatum</name>
    <name type="common">Black benniseed</name>
    <dbReference type="NCBI Taxonomy" id="300843"/>
    <lineage>
        <taxon>Eukaryota</taxon>
        <taxon>Viridiplantae</taxon>
        <taxon>Streptophyta</taxon>
        <taxon>Embryophyta</taxon>
        <taxon>Tracheophyta</taxon>
        <taxon>Spermatophyta</taxon>
        <taxon>Magnoliopsida</taxon>
        <taxon>eudicotyledons</taxon>
        <taxon>Gunneridae</taxon>
        <taxon>Pentapetalae</taxon>
        <taxon>asterids</taxon>
        <taxon>lamiids</taxon>
        <taxon>Lamiales</taxon>
        <taxon>Pedaliaceae</taxon>
        <taxon>Sesamum</taxon>
    </lineage>
</organism>
<reference evidence="2" key="2">
    <citation type="journal article" date="2024" name="Plant">
        <title>Genomic evolution and insights into agronomic trait innovations of Sesamum species.</title>
        <authorList>
            <person name="Miao H."/>
            <person name="Wang L."/>
            <person name="Qu L."/>
            <person name="Liu H."/>
            <person name="Sun Y."/>
            <person name="Le M."/>
            <person name="Wang Q."/>
            <person name="Wei S."/>
            <person name="Zheng Y."/>
            <person name="Lin W."/>
            <person name="Duan Y."/>
            <person name="Cao H."/>
            <person name="Xiong S."/>
            <person name="Wang X."/>
            <person name="Wei L."/>
            <person name="Li C."/>
            <person name="Ma Q."/>
            <person name="Ju M."/>
            <person name="Zhao R."/>
            <person name="Li G."/>
            <person name="Mu C."/>
            <person name="Tian Q."/>
            <person name="Mei H."/>
            <person name="Zhang T."/>
            <person name="Gao T."/>
            <person name="Zhang H."/>
        </authorList>
    </citation>
    <scope>NUCLEOTIDE SEQUENCE</scope>
    <source>
        <strain evidence="2">G02</strain>
    </source>
</reference>
<dbReference type="EMBL" id="JACGWJ010000014">
    <property type="protein sequence ID" value="KAL0373541.1"/>
    <property type="molecule type" value="Genomic_DNA"/>
</dbReference>
<name>A0AAW2R1M4_SESRA</name>
<evidence type="ECO:0000259" key="1">
    <source>
        <dbReference type="Pfam" id="PF07727"/>
    </source>
</evidence>
<dbReference type="AlphaFoldDB" id="A0AAW2R1M4"/>
<comment type="caution">
    <text evidence="2">The sequence shown here is derived from an EMBL/GenBank/DDBJ whole genome shotgun (WGS) entry which is preliminary data.</text>
</comment>
<accession>A0AAW2R1M4</accession>
<protein>
    <submittedName>
        <fullName evidence="2">Retrovirus-related Pol polyprotein from transposon RE2</fullName>
    </submittedName>
</protein>
<evidence type="ECO:0000313" key="2">
    <source>
        <dbReference type="EMBL" id="KAL0373541.1"/>
    </source>
</evidence>
<dbReference type="InterPro" id="IPR013103">
    <property type="entry name" value="RVT_2"/>
</dbReference>
<sequence length="110" mass="13025">MIQRLMKKQYLARLGKWLETMRSKMDSMSSNKVWILVYPPKGFKPIGRKWFYKRKLGTDGEVTTFKVRLVAKGYPQRPGVDFEKTYLPVAMAKFIRILLAISAYYDYDIF</sequence>